<feature type="region of interest" description="Disordered" evidence="1">
    <location>
        <begin position="319"/>
        <end position="339"/>
    </location>
</feature>
<dbReference type="PANTHER" id="PTHR13950">
    <property type="entry name" value="RABCONNECTIN-RELATED"/>
    <property type="match status" value="1"/>
</dbReference>
<evidence type="ECO:0000256" key="1">
    <source>
        <dbReference type="SAM" id="MobiDB-lite"/>
    </source>
</evidence>
<keyword evidence="3" id="KW-1185">Reference proteome</keyword>
<sequence length="453" mass="50973">MRIGSRKIEDVNLSELNLLFLHVFQARIVISDDDEASDNNPMSSVIDRSQSPTFKDKFFIVLVDQKENEDIIMMFSLTIFSQTPQSIFNFDTEALPGEKRFLGPSSPLAPSMAKLNFDAELVCRQVMPLPEGTRLSNVVPAARHLSSSSIYPCETPYFLVSSDNDDSVRFWRCIKVTEPDSPNKYEWREWNMISENHPSELGVEGAIVKVNATQPLRATQQTTLRHRTGALESATTATHQKENESQTVLDILKSEGVFETARMCSPILPQYNPKQLIVFLKAAKKQRVKAILNHVVTSLKHRKGAAHNPLSRAASIKRMSTVDRGSQDQATPADARINDDDSMDYDEIDDIPFLPLYALFEADFDTNVISEKPEELVAKMHLLAIAVTLSHFVSDAKDKVEQVNAVKNLVMLFLILIHLFCRLSYSPSVVTVQDCFFGISLIVLDSQFRLTFS</sequence>
<dbReference type="eggNOG" id="KOG1064">
    <property type="taxonomic scope" value="Eukaryota"/>
</dbReference>
<name>G0NZC1_CAEBE</name>
<accession>G0NZC1</accession>
<dbReference type="InterPro" id="IPR052208">
    <property type="entry name" value="DmX-like/RAVE_component"/>
</dbReference>
<dbReference type="InParanoid" id="G0NZC1"/>
<dbReference type="GO" id="GO:0043291">
    <property type="term" value="C:RAVE complex"/>
    <property type="evidence" value="ECO:0007669"/>
    <property type="project" value="TreeGrafter"/>
</dbReference>
<dbReference type="EMBL" id="GL379988">
    <property type="protein sequence ID" value="EGT41126.1"/>
    <property type="molecule type" value="Genomic_DNA"/>
</dbReference>
<evidence type="ECO:0000313" key="3">
    <source>
        <dbReference type="Proteomes" id="UP000008068"/>
    </source>
</evidence>
<dbReference type="PANTHER" id="PTHR13950:SF9">
    <property type="entry name" value="RABCONNECTIN-3A"/>
    <property type="match status" value="1"/>
</dbReference>
<dbReference type="AlphaFoldDB" id="G0NZC1"/>
<proteinExistence type="predicted"/>
<gene>
    <name evidence="2" type="ORF">CAEBREN_30816</name>
</gene>
<evidence type="ECO:0000313" key="2">
    <source>
        <dbReference type="EMBL" id="EGT41126.1"/>
    </source>
</evidence>
<dbReference type="HOGENOM" id="CLU_604434_0_0_1"/>
<reference evidence="3" key="1">
    <citation type="submission" date="2011-07" db="EMBL/GenBank/DDBJ databases">
        <authorList>
            <consortium name="Caenorhabditis brenneri Sequencing and Analysis Consortium"/>
            <person name="Wilson R.K."/>
        </authorList>
    </citation>
    <scope>NUCLEOTIDE SEQUENCE [LARGE SCALE GENOMIC DNA]</scope>
    <source>
        <strain evidence="3">PB2801</strain>
    </source>
</reference>
<organism evidence="3">
    <name type="scientific">Caenorhabditis brenneri</name>
    <name type="common">Nematode worm</name>
    <dbReference type="NCBI Taxonomy" id="135651"/>
    <lineage>
        <taxon>Eukaryota</taxon>
        <taxon>Metazoa</taxon>
        <taxon>Ecdysozoa</taxon>
        <taxon>Nematoda</taxon>
        <taxon>Chromadorea</taxon>
        <taxon>Rhabditida</taxon>
        <taxon>Rhabditina</taxon>
        <taxon>Rhabditomorpha</taxon>
        <taxon>Rhabditoidea</taxon>
        <taxon>Rhabditidae</taxon>
        <taxon>Peloderinae</taxon>
        <taxon>Caenorhabditis</taxon>
    </lineage>
</organism>
<protein>
    <submittedName>
        <fullName evidence="2">Uncharacterized protein</fullName>
    </submittedName>
</protein>
<dbReference type="STRING" id="135651.G0NZC1"/>
<dbReference type="Proteomes" id="UP000008068">
    <property type="component" value="Unassembled WGS sequence"/>
</dbReference>
<dbReference type="GO" id="GO:0007035">
    <property type="term" value="P:vacuolar acidification"/>
    <property type="evidence" value="ECO:0007669"/>
    <property type="project" value="TreeGrafter"/>
</dbReference>
<dbReference type="OrthoDB" id="342131at2759"/>